<sequence length="137" mass="16258">MNEEEMRALFLLAGFEISSVYELANEYWPVCEEYSETRRKSPWWLVKTEYGLIKLGWRKRVIEIVWEDTPYRAGKSKLWDGRDIDILTEHEVTKGETYVHAWGYARAVEYLGTLHLRLRQVTHVPDDEKKSPPTKLI</sequence>
<organism evidence="1">
    <name type="scientific">marine sediment metagenome</name>
    <dbReference type="NCBI Taxonomy" id="412755"/>
    <lineage>
        <taxon>unclassified sequences</taxon>
        <taxon>metagenomes</taxon>
        <taxon>ecological metagenomes</taxon>
    </lineage>
</organism>
<evidence type="ECO:0000313" key="1">
    <source>
        <dbReference type="EMBL" id="KKL51280.1"/>
    </source>
</evidence>
<protein>
    <submittedName>
        <fullName evidence="1">Uncharacterized protein</fullName>
    </submittedName>
</protein>
<accession>A0A0F9F227</accession>
<comment type="caution">
    <text evidence="1">The sequence shown here is derived from an EMBL/GenBank/DDBJ whole genome shotgun (WGS) entry which is preliminary data.</text>
</comment>
<proteinExistence type="predicted"/>
<name>A0A0F9F227_9ZZZZ</name>
<dbReference type="AlphaFoldDB" id="A0A0F9F227"/>
<reference evidence="1" key="1">
    <citation type="journal article" date="2015" name="Nature">
        <title>Complex archaea that bridge the gap between prokaryotes and eukaryotes.</title>
        <authorList>
            <person name="Spang A."/>
            <person name="Saw J.H."/>
            <person name="Jorgensen S.L."/>
            <person name="Zaremba-Niedzwiedzka K."/>
            <person name="Martijn J."/>
            <person name="Lind A.E."/>
            <person name="van Eijk R."/>
            <person name="Schleper C."/>
            <person name="Guy L."/>
            <person name="Ettema T.J."/>
        </authorList>
    </citation>
    <scope>NUCLEOTIDE SEQUENCE</scope>
</reference>
<gene>
    <name evidence="1" type="ORF">LCGC14_2297080</name>
</gene>
<dbReference type="EMBL" id="LAZR01032305">
    <property type="protein sequence ID" value="KKL51280.1"/>
    <property type="molecule type" value="Genomic_DNA"/>
</dbReference>